<evidence type="ECO:0000313" key="4">
    <source>
        <dbReference type="Proteomes" id="UP000033725"/>
    </source>
</evidence>
<accession>A0A0F0KER9</accession>
<dbReference type="PANTHER" id="PTHR35797">
    <property type="entry name" value="PROTEASE-RELATED"/>
    <property type="match status" value="1"/>
</dbReference>
<dbReference type="Proteomes" id="UP000033725">
    <property type="component" value="Unassembled WGS sequence"/>
</dbReference>
<evidence type="ECO:0000256" key="1">
    <source>
        <dbReference type="SAM" id="Phobius"/>
    </source>
</evidence>
<dbReference type="Pfam" id="PF02517">
    <property type="entry name" value="Rce1-like"/>
    <property type="match status" value="1"/>
</dbReference>
<reference evidence="3 4" key="1">
    <citation type="submission" date="2015-02" db="EMBL/GenBank/DDBJ databases">
        <title>Draft genome sequences of ten Microbacterium spp. with emphasis on heavy metal contaminated environments.</title>
        <authorList>
            <person name="Corretto E."/>
        </authorList>
    </citation>
    <scope>NUCLEOTIDE SEQUENCE [LARGE SCALE GENOMIC DNA]</scope>
    <source>
        <strain evidence="3 4">BEL163</strain>
    </source>
</reference>
<feature type="transmembrane region" description="Helical" evidence="1">
    <location>
        <begin position="142"/>
        <end position="162"/>
    </location>
</feature>
<feature type="transmembrane region" description="Helical" evidence="1">
    <location>
        <begin position="109"/>
        <end position="130"/>
    </location>
</feature>
<dbReference type="GO" id="GO:0080120">
    <property type="term" value="P:CAAX-box protein maturation"/>
    <property type="evidence" value="ECO:0007669"/>
    <property type="project" value="UniProtKB-ARBA"/>
</dbReference>
<feature type="transmembrane region" description="Helical" evidence="1">
    <location>
        <begin position="174"/>
        <end position="193"/>
    </location>
</feature>
<name>A0A0F0KER9_9MICO</name>
<gene>
    <name evidence="3" type="ORF">RN51_03495</name>
</gene>
<organism evidence="3 4">
    <name type="scientific">Microbacterium oxydans</name>
    <dbReference type="NCBI Taxonomy" id="82380"/>
    <lineage>
        <taxon>Bacteria</taxon>
        <taxon>Bacillati</taxon>
        <taxon>Actinomycetota</taxon>
        <taxon>Actinomycetes</taxon>
        <taxon>Micrococcales</taxon>
        <taxon>Microbacteriaceae</taxon>
        <taxon>Microbacterium</taxon>
    </lineage>
</organism>
<dbReference type="RefSeq" id="WP_052674765.1">
    <property type="nucleotide sequence ID" value="NZ_JYIV01000030.1"/>
</dbReference>
<feature type="transmembrane region" description="Helical" evidence="1">
    <location>
        <begin position="7"/>
        <end position="26"/>
    </location>
</feature>
<feature type="transmembrane region" description="Helical" evidence="1">
    <location>
        <begin position="32"/>
        <end position="50"/>
    </location>
</feature>
<evidence type="ECO:0000259" key="2">
    <source>
        <dbReference type="Pfam" id="PF02517"/>
    </source>
</evidence>
<keyword evidence="3" id="KW-0378">Hydrolase</keyword>
<dbReference type="PANTHER" id="PTHR35797:SF1">
    <property type="entry name" value="PROTEASE"/>
    <property type="match status" value="1"/>
</dbReference>
<feature type="transmembrane region" description="Helical" evidence="1">
    <location>
        <begin position="71"/>
        <end position="97"/>
    </location>
</feature>
<dbReference type="InterPro" id="IPR042150">
    <property type="entry name" value="MmRce1-like"/>
</dbReference>
<dbReference type="PATRIC" id="fig|82380.10.peg.3498"/>
<feature type="domain" description="CAAX prenyl protease 2/Lysostaphin resistance protein A-like" evidence="2">
    <location>
        <begin position="111"/>
        <end position="212"/>
    </location>
</feature>
<keyword evidence="1" id="KW-1133">Transmembrane helix</keyword>
<dbReference type="InterPro" id="IPR003675">
    <property type="entry name" value="Rce1/LyrA-like_dom"/>
</dbReference>
<proteinExistence type="predicted"/>
<keyword evidence="1" id="KW-0472">Membrane</keyword>
<dbReference type="GO" id="GO:0006508">
    <property type="term" value="P:proteolysis"/>
    <property type="evidence" value="ECO:0007669"/>
    <property type="project" value="UniProtKB-KW"/>
</dbReference>
<feature type="transmembrane region" description="Helical" evidence="1">
    <location>
        <begin position="239"/>
        <end position="256"/>
    </location>
</feature>
<keyword evidence="1" id="KW-0812">Transmembrane</keyword>
<sequence>MFTSLSPAVKAWIFVLGVLATSWATASIAGGLVLAISPLLMTLLMMFVITRDGYSRRGWQQMGFLRLGFRWWPVTLLVTAGVSALSYAVAVAVGAASLDGLAPTAGPDLLSLSISGPILAFAEEIGWRGYLQSHLREKTGQFWSWIIVGAIWVTWHLSYILLTPFYHADGDRTLVLSLFTANVLAFSVLFGVLRDVSGSMWVAVLAHFAHNAAFAWIGANVITAEDPIVVNEYVAGDTGAMVLLGTTVSAVALILYSRLRRRATLTTAPRSGK</sequence>
<dbReference type="OrthoDB" id="3693644at2"/>
<comment type="caution">
    <text evidence="3">The sequence shown here is derived from an EMBL/GenBank/DDBJ whole genome shotgun (WGS) entry which is preliminary data.</text>
</comment>
<protein>
    <submittedName>
        <fullName evidence="3">CAAX amino terminal protease self-immunity</fullName>
    </submittedName>
</protein>
<dbReference type="GO" id="GO:0004175">
    <property type="term" value="F:endopeptidase activity"/>
    <property type="evidence" value="ECO:0007669"/>
    <property type="project" value="UniProtKB-ARBA"/>
</dbReference>
<dbReference type="AlphaFoldDB" id="A0A0F0KER9"/>
<feature type="transmembrane region" description="Helical" evidence="1">
    <location>
        <begin position="200"/>
        <end position="219"/>
    </location>
</feature>
<dbReference type="EMBL" id="JYIV01000030">
    <property type="protein sequence ID" value="KJL18655.1"/>
    <property type="molecule type" value="Genomic_DNA"/>
</dbReference>
<keyword evidence="3" id="KW-0645">Protease</keyword>
<evidence type="ECO:0000313" key="3">
    <source>
        <dbReference type="EMBL" id="KJL18655.1"/>
    </source>
</evidence>